<keyword evidence="3" id="KW-1185">Reference proteome</keyword>
<proteinExistence type="predicted"/>
<gene>
    <name evidence="2" type="ORF">EU557_09980</name>
</gene>
<feature type="domain" description="Outer membrane protein beta-barrel" evidence="1">
    <location>
        <begin position="25"/>
        <end position="213"/>
    </location>
</feature>
<reference evidence="2 3" key="1">
    <citation type="submission" date="2019-04" db="EMBL/GenBank/DDBJ databases">
        <authorList>
            <person name="Feng G."/>
            <person name="Zhang J."/>
            <person name="Zhu H."/>
        </authorList>
    </citation>
    <scope>NUCLEOTIDE SEQUENCE [LARGE SCALE GENOMIC DNA]</scope>
    <source>
        <strain evidence="2 3">JCM 19491</strain>
    </source>
</reference>
<evidence type="ECO:0000259" key="1">
    <source>
        <dbReference type="Pfam" id="PF13568"/>
    </source>
</evidence>
<dbReference type="AlphaFoldDB" id="A0A4Z0MQB5"/>
<evidence type="ECO:0000313" key="2">
    <source>
        <dbReference type="EMBL" id="TGD81851.1"/>
    </source>
</evidence>
<protein>
    <submittedName>
        <fullName evidence="2">PorT family protein</fullName>
    </submittedName>
</protein>
<accession>A0A4Z0MQB5</accession>
<sequence length="241" mass="26640">MKRNILLPSAILFGVGLVAPLGAYAQATFSLGPRIGVQRTHQSDVSPAFEIFGELTGDPHRFGAQAGLAGNVQFSHWAIQPAVLYSQKGYTYEQRGMYYYPSGSYHVSAKRELTINYLEVPVNLVVSTGEQDGFQLIAGLYGALALNGRNKERATIDEEPADPFGFGSYAKNYRRDEKLTFGSYTRYDLGLNSGLGYKRNALQLQALYGVGLRRTSNRQQSDGTFNRSIQVAISYFLPLSR</sequence>
<dbReference type="RefSeq" id="WP_135530228.1">
    <property type="nucleotide sequence ID" value="NZ_SRKZ01000002.1"/>
</dbReference>
<dbReference type="Proteomes" id="UP000298284">
    <property type="component" value="Unassembled WGS sequence"/>
</dbReference>
<dbReference type="Pfam" id="PF13568">
    <property type="entry name" value="OMP_b-brl_2"/>
    <property type="match status" value="1"/>
</dbReference>
<dbReference type="EMBL" id="SRKZ01000002">
    <property type="protein sequence ID" value="TGD81851.1"/>
    <property type="molecule type" value="Genomic_DNA"/>
</dbReference>
<dbReference type="InterPro" id="IPR025665">
    <property type="entry name" value="Beta-barrel_OMP_2"/>
</dbReference>
<dbReference type="OrthoDB" id="949314at2"/>
<evidence type="ECO:0000313" key="3">
    <source>
        <dbReference type="Proteomes" id="UP000298284"/>
    </source>
</evidence>
<comment type="caution">
    <text evidence="2">The sequence shown here is derived from an EMBL/GenBank/DDBJ whole genome shotgun (WGS) entry which is preliminary data.</text>
</comment>
<organism evidence="2 3">
    <name type="scientific">Hymenobacter wooponensis</name>
    <dbReference type="NCBI Taxonomy" id="1525360"/>
    <lineage>
        <taxon>Bacteria</taxon>
        <taxon>Pseudomonadati</taxon>
        <taxon>Bacteroidota</taxon>
        <taxon>Cytophagia</taxon>
        <taxon>Cytophagales</taxon>
        <taxon>Hymenobacteraceae</taxon>
        <taxon>Hymenobacter</taxon>
    </lineage>
</organism>
<name>A0A4Z0MQB5_9BACT</name>